<dbReference type="EMBL" id="JACHIA010000003">
    <property type="protein sequence ID" value="MBB6069630.1"/>
    <property type="molecule type" value="Genomic_DNA"/>
</dbReference>
<keyword evidence="5" id="KW-1185">Reference proteome</keyword>
<sequence>MTRRTYAAFSAALALSACAAPASTPAPLPAPASEPPMSMGAQSSPLPAHPAAPGLTMEQAVATITPQDVYARIEFLASDRMRGRDTPSPELEIAASYLVNQYKLWGMQPGGENSTFYQWWPFPLRRLRAAGAGLELRGSGGSQRLQLGRDFFARGGTAQPLASAGLVYAGRAADGVLAQGSLRDRVVVTALPGSGGSRDWRVERNRQATAAQRAGASAIVYVLEPSWTADSIAAYTRQTAAGARSLGGEAGFPQYFVTYGAAQQFFRTAGMSLDEQWRAPAAAPVVLAGVTASGALPMENADERNAPNVVAILPGSDPALRNEYVVLSAHMDHVGVGRPVNGDSIYNGADDDASGTTGLLEVAEAFARLGARPRRSIIFLHVSGEEKGLLGSEWFSDHPTVPLGQIVANVNVDMIGRNSPDSVVVIGKNYSTLGQVANFVGRQHPELSLTLSDDIWPQERFFFRSDHFNFARKEVPALFFFSGVHPDYHLPSDEVEKIDTDKAARISRMVFYLVNEIANAQERPRWDPRGLEEVRRMTR</sequence>
<organism evidence="4 5">
    <name type="scientific">Longimicrobium terrae</name>
    <dbReference type="NCBI Taxonomy" id="1639882"/>
    <lineage>
        <taxon>Bacteria</taxon>
        <taxon>Pseudomonadati</taxon>
        <taxon>Gemmatimonadota</taxon>
        <taxon>Longimicrobiia</taxon>
        <taxon>Longimicrobiales</taxon>
        <taxon>Longimicrobiaceae</taxon>
        <taxon>Longimicrobium</taxon>
    </lineage>
</organism>
<dbReference type="Pfam" id="PF04389">
    <property type="entry name" value="Peptidase_M28"/>
    <property type="match status" value="1"/>
</dbReference>
<evidence type="ECO:0000313" key="5">
    <source>
        <dbReference type="Proteomes" id="UP000582837"/>
    </source>
</evidence>
<dbReference type="Proteomes" id="UP000582837">
    <property type="component" value="Unassembled WGS sequence"/>
</dbReference>
<dbReference type="PROSITE" id="PS51257">
    <property type="entry name" value="PROKAR_LIPOPROTEIN"/>
    <property type="match status" value="1"/>
</dbReference>
<proteinExistence type="predicted"/>
<feature type="chain" id="PRO_5032670275" description="Peptidase M28 domain-containing protein" evidence="2">
    <location>
        <begin position="20"/>
        <end position="539"/>
    </location>
</feature>
<gene>
    <name evidence="4" type="ORF">HNQ61_001247</name>
</gene>
<evidence type="ECO:0000256" key="1">
    <source>
        <dbReference type="SAM" id="MobiDB-lite"/>
    </source>
</evidence>
<dbReference type="PANTHER" id="PTHR12147">
    <property type="entry name" value="METALLOPEPTIDASE M28 FAMILY MEMBER"/>
    <property type="match status" value="1"/>
</dbReference>
<dbReference type="PANTHER" id="PTHR12147:SF26">
    <property type="entry name" value="PEPTIDASE M28 DOMAIN-CONTAINING PROTEIN"/>
    <property type="match status" value="1"/>
</dbReference>
<feature type="compositionally biased region" description="Pro residues" evidence="1">
    <location>
        <begin position="24"/>
        <end position="34"/>
    </location>
</feature>
<comment type="caution">
    <text evidence="4">The sequence shown here is derived from an EMBL/GenBank/DDBJ whole genome shotgun (WGS) entry which is preliminary data.</text>
</comment>
<dbReference type="GO" id="GO:0008235">
    <property type="term" value="F:metalloexopeptidase activity"/>
    <property type="evidence" value="ECO:0007669"/>
    <property type="project" value="InterPro"/>
</dbReference>
<accession>A0A841GR92</accession>
<dbReference type="InterPro" id="IPR007484">
    <property type="entry name" value="Peptidase_M28"/>
</dbReference>
<feature type="domain" description="Peptidase M28" evidence="3">
    <location>
        <begin position="308"/>
        <end position="513"/>
    </location>
</feature>
<evidence type="ECO:0000256" key="2">
    <source>
        <dbReference type="SAM" id="SignalP"/>
    </source>
</evidence>
<name>A0A841GR92_9BACT</name>
<protein>
    <recommendedName>
        <fullName evidence="3">Peptidase M28 domain-containing protein</fullName>
    </recommendedName>
</protein>
<dbReference type="GO" id="GO:0006508">
    <property type="term" value="P:proteolysis"/>
    <property type="evidence" value="ECO:0007669"/>
    <property type="project" value="InterPro"/>
</dbReference>
<dbReference type="RefSeq" id="WP_170036339.1">
    <property type="nucleotide sequence ID" value="NZ_JABDTL010000002.1"/>
</dbReference>
<evidence type="ECO:0000313" key="4">
    <source>
        <dbReference type="EMBL" id="MBB6069630.1"/>
    </source>
</evidence>
<feature type="region of interest" description="Disordered" evidence="1">
    <location>
        <begin position="24"/>
        <end position="48"/>
    </location>
</feature>
<dbReference type="AlphaFoldDB" id="A0A841GR92"/>
<keyword evidence="2" id="KW-0732">Signal</keyword>
<dbReference type="InterPro" id="IPR045175">
    <property type="entry name" value="M28_fam"/>
</dbReference>
<dbReference type="SUPFAM" id="SSF53187">
    <property type="entry name" value="Zn-dependent exopeptidases"/>
    <property type="match status" value="1"/>
</dbReference>
<reference evidence="4 5" key="1">
    <citation type="submission" date="2020-08" db="EMBL/GenBank/DDBJ databases">
        <title>Genomic Encyclopedia of Type Strains, Phase IV (KMG-IV): sequencing the most valuable type-strain genomes for metagenomic binning, comparative biology and taxonomic classification.</title>
        <authorList>
            <person name="Goeker M."/>
        </authorList>
    </citation>
    <scope>NUCLEOTIDE SEQUENCE [LARGE SCALE GENOMIC DNA]</scope>
    <source>
        <strain evidence="4 5">DSM 29007</strain>
    </source>
</reference>
<evidence type="ECO:0000259" key="3">
    <source>
        <dbReference type="Pfam" id="PF04389"/>
    </source>
</evidence>
<feature type="signal peptide" evidence="2">
    <location>
        <begin position="1"/>
        <end position="19"/>
    </location>
</feature>
<dbReference type="Gene3D" id="3.40.630.10">
    <property type="entry name" value="Zn peptidases"/>
    <property type="match status" value="1"/>
</dbReference>